<keyword evidence="11 14" id="KW-0503">Monooxygenase</keyword>
<dbReference type="GO" id="GO:0016705">
    <property type="term" value="F:oxidoreductase activity, acting on paired donors, with incorporation or reduction of molecular oxygen"/>
    <property type="evidence" value="ECO:0007669"/>
    <property type="project" value="InterPro"/>
</dbReference>
<evidence type="ECO:0000256" key="8">
    <source>
        <dbReference type="ARBA" id="ARBA00022848"/>
    </source>
</evidence>
<evidence type="ECO:0000256" key="4">
    <source>
        <dbReference type="ARBA" id="ARBA00010617"/>
    </source>
</evidence>
<dbReference type="PRINTS" id="PR00463">
    <property type="entry name" value="EP450I"/>
</dbReference>
<evidence type="ECO:0000256" key="11">
    <source>
        <dbReference type="ARBA" id="ARBA00023033"/>
    </source>
</evidence>
<evidence type="ECO:0000256" key="10">
    <source>
        <dbReference type="ARBA" id="ARBA00023004"/>
    </source>
</evidence>
<dbReference type="InterPro" id="IPR017972">
    <property type="entry name" value="Cyt_P450_CS"/>
</dbReference>
<feature type="binding site" description="axial binding residue" evidence="13">
    <location>
        <position position="478"/>
    </location>
    <ligand>
        <name>heme</name>
        <dbReference type="ChEBI" id="CHEBI:30413"/>
    </ligand>
    <ligandPart>
        <name>Fe</name>
        <dbReference type="ChEBI" id="CHEBI:18248"/>
    </ligandPart>
</feature>
<feature type="transmembrane region" description="Helical" evidence="15">
    <location>
        <begin position="328"/>
        <end position="351"/>
    </location>
</feature>
<evidence type="ECO:0000256" key="2">
    <source>
        <dbReference type="ARBA" id="ARBA00004174"/>
    </source>
</evidence>
<keyword evidence="12 15" id="KW-0472">Membrane</keyword>
<dbReference type="PROSITE" id="PS00086">
    <property type="entry name" value="CYTOCHROME_P450"/>
    <property type="match status" value="1"/>
</dbReference>
<evidence type="ECO:0000256" key="6">
    <source>
        <dbReference type="ARBA" id="ARBA00022723"/>
    </source>
</evidence>
<keyword evidence="9 14" id="KW-0560">Oxidoreductase</keyword>
<dbReference type="InterPro" id="IPR001128">
    <property type="entry name" value="Cyt_P450"/>
</dbReference>
<dbReference type="CDD" id="cd11056">
    <property type="entry name" value="CYP6-like"/>
    <property type="match status" value="1"/>
</dbReference>
<dbReference type="PRINTS" id="PR00385">
    <property type="entry name" value="P450"/>
</dbReference>
<feature type="transmembrane region" description="Helical" evidence="15">
    <location>
        <begin position="20"/>
        <end position="37"/>
    </location>
</feature>
<protein>
    <recommendedName>
        <fullName evidence="18">Cytochrome P450</fullName>
    </recommendedName>
</protein>
<evidence type="ECO:0000256" key="14">
    <source>
        <dbReference type="RuleBase" id="RU000461"/>
    </source>
</evidence>
<keyword evidence="7" id="KW-0256">Endoplasmic reticulum</keyword>
<evidence type="ECO:0000256" key="3">
    <source>
        <dbReference type="ARBA" id="ARBA00004406"/>
    </source>
</evidence>
<keyword evidence="5 13" id="KW-0349">Heme</keyword>
<evidence type="ECO:0000313" key="17">
    <source>
        <dbReference type="Proteomes" id="UP001378592"/>
    </source>
</evidence>
<name>A0AAN9VFV6_9ORTH</name>
<evidence type="ECO:0000256" key="15">
    <source>
        <dbReference type="SAM" id="Phobius"/>
    </source>
</evidence>
<organism evidence="16 17">
    <name type="scientific">Gryllus longicercus</name>
    <dbReference type="NCBI Taxonomy" id="2509291"/>
    <lineage>
        <taxon>Eukaryota</taxon>
        <taxon>Metazoa</taxon>
        <taxon>Ecdysozoa</taxon>
        <taxon>Arthropoda</taxon>
        <taxon>Hexapoda</taxon>
        <taxon>Insecta</taxon>
        <taxon>Pterygota</taxon>
        <taxon>Neoptera</taxon>
        <taxon>Polyneoptera</taxon>
        <taxon>Orthoptera</taxon>
        <taxon>Ensifera</taxon>
        <taxon>Gryllidea</taxon>
        <taxon>Grylloidea</taxon>
        <taxon>Gryllidae</taxon>
        <taxon>Gryllinae</taxon>
        <taxon>Gryllus</taxon>
    </lineage>
</organism>
<dbReference type="GO" id="GO:0020037">
    <property type="term" value="F:heme binding"/>
    <property type="evidence" value="ECO:0007669"/>
    <property type="project" value="InterPro"/>
</dbReference>
<keyword evidence="15" id="KW-0812">Transmembrane</keyword>
<evidence type="ECO:0000256" key="7">
    <source>
        <dbReference type="ARBA" id="ARBA00022824"/>
    </source>
</evidence>
<keyword evidence="8" id="KW-0492">Microsome</keyword>
<evidence type="ECO:0008006" key="18">
    <source>
        <dbReference type="Google" id="ProtNLM"/>
    </source>
</evidence>
<dbReference type="Pfam" id="PF00067">
    <property type="entry name" value="p450"/>
    <property type="match status" value="1"/>
</dbReference>
<gene>
    <name evidence="16" type="ORF">R5R35_010766</name>
</gene>
<keyword evidence="15" id="KW-1133">Transmembrane helix</keyword>
<dbReference type="GO" id="GO:0004497">
    <property type="term" value="F:monooxygenase activity"/>
    <property type="evidence" value="ECO:0007669"/>
    <property type="project" value="UniProtKB-KW"/>
</dbReference>
<dbReference type="Proteomes" id="UP001378592">
    <property type="component" value="Unassembled WGS sequence"/>
</dbReference>
<dbReference type="Gene3D" id="1.10.630.10">
    <property type="entry name" value="Cytochrome P450"/>
    <property type="match status" value="1"/>
</dbReference>
<dbReference type="PANTHER" id="PTHR24292:SF54">
    <property type="entry name" value="CYP9F3-RELATED"/>
    <property type="match status" value="1"/>
</dbReference>
<dbReference type="GO" id="GO:0005506">
    <property type="term" value="F:iron ion binding"/>
    <property type="evidence" value="ECO:0007669"/>
    <property type="project" value="InterPro"/>
</dbReference>
<keyword evidence="10 13" id="KW-0408">Iron</keyword>
<dbReference type="EMBL" id="JAZDUA010000245">
    <property type="protein sequence ID" value="KAK7863018.1"/>
    <property type="molecule type" value="Genomic_DNA"/>
</dbReference>
<keyword evidence="6 13" id="KW-0479">Metal-binding</keyword>
<dbReference type="FunFam" id="1.10.630.10:FF:000042">
    <property type="entry name" value="Cytochrome P450"/>
    <property type="match status" value="1"/>
</dbReference>
<evidence type="ECO:0000256" key="9">
    <source>
        <dbReference type="ARBA" id="ARBA00023002"/>
    </source>
</evidence>
<dbReference type="SUPFAM" id="SSF48264">
    <property type="entry name" value="Cytochrome P450"/>
    <property type="match status" value="1"/>
</dbReference>
<comment type="cofactor">
    <cofactor evidence="1 13">
        <name>heme</name>
        <dbReference type="ChEBI" id="CHEBI:30413"/>
    </cofactor>
</comment>
<dbReference type="InterPro" id="IPR002401">
    <property type="entry name" value="Cyt_P450_E_grp-I"/>
</dbReference>
<dbReference type="GO" id="GO:0005789">
    <property type="term" value="C:endoplasmic reticulum membrane"/>
    <property type="evidence" value="ECO:0007669"/>
    <property type="project" value="UniProtKB-SubCell"/>
</dbReference>
<dbReference type="InterPro" id="IPR050476">
    <property type="entry name" value="Insect_CytP450_Detox"/>
</dbReference>
<evidence type="ECO:0000256" key="5">
    <source>
        <dbReference type="ARBA" id="ARBA00022617"/>
    </source>
</evidence>
<proteinExistence type="inferred from homology"/>
<dbReference type="InterPro" id="IPR036396">
    <property type="entry name" value="Cyt_P450_sf"/>
</dbReference>
<comment type="caution">
    <text evidence="16">The sequence shown here is derived from an EMBL/GenBank/DDBJ whole genome shotgun (WGS) entry which is preliminary data.</text>
</comment>
<accession>A0AAN9VFV6</accession>
<dbReference type="PANTHER" id="PTHR24292">
    <property type="entry name" value="CYTOCHROME P450"/>
    <property type="match status" value="1"/>
</dbReference>
<evidence type="ECO:0000256" key="1">
    <source>
        <dbReference type="ARBA" id="ARBA00001971"/>
    </source>
</evidence>
<evidence type="ECO:0000256" key="12">
    <source>
        <dbReference type="ARBA" id="ARBA00023136"/>
    </source>
</evidence>
<evidence type="ECO:0000313" key="16">
    <source>
        <dbReference type="EMBL" id="KAK7863018.1"/>
    </source>
</evidence>
<dbReference type="AlphaFoldDB" id="A0AAN9VFV6"/>
<comment type="similarity">
    <text evidence="4 14">Belongs to the cytochrome P450 family.</text>
</comment>
<keyword evidence="17" id="KW-1185">Reference proteome</keyword>
<comment type="subcellular location">
    <subcellularLocation>
        <location evidence="3">Endoplasmic reticulum membrane</location>
        <topology evidence="3">Peripheral membrane protein</topology>
    </subcellularLocation>
    <subcellularLocation>
        <location evidence="2">Microsome membrane</location>
        <topology evidence="2">Peripheral membrane protein</topology>
    </subcellularLocation>
</comment>
<evidence type="ECO:0000256" key="13">
    <source>
        <dbReference type="PIRSR" id="PIRSR602401-1"/>
    </source>
</evidence>
<sequence length="537" mass="61508">MLEWIPGVGSVVARATWVDWTVLVGGLGALLYWLSTWTHDHFRRRGMPYARPLPLVGSMGPVALGRKSLFDLMLHIYNEFEDQPAFGFFQFMRPGLFIKDPELIKLVAVKYFEHFTDHQEIVSEKVEPLFGRSLLALKGQEWQDMRATLSPAFTSSKMRFIFKLIDSCGAQMATFLEKKIETSGATPYEMDMKDFFTRFASDVIATSAFGIECDSMRQPDNEFYRMGRTLTNTKGVRTLIFLGYMFLPKLMETLRIPFNSPQIRTFYHSLIHDTIKERQQKGIFRPDMLQLLMQAREGQLKAEAGDEQENISGAKLRKLTDQDMTSQAVIFFFAGFETVSTAMSYCAYALARHPEVQQRLQREVDETFEKNGGKLTYEAVQEAKYLDMFISEVMRLYSAVPSLDRKCTKDFTIPAHGNVPAYTVRKGDSIWIPVIALHKDPKYWDDPETFNPERFSEENKPKIKPFTYMPFGVGPRICIGFRFALLEAKVALAHILRHLTFRETAKTPKEVVYSPTDLSGVIKGGFWVGLAPRAPRQ</sequence>
<reference evidence="16 17" key="1">
    <citation type="submission" date="2024-03" db="EMBL/GenBank/DDBJ databases">
        <title>The genome assembly and annotation of the cricket Gryllus longicercus Weissman &amp; Gray.</title>
        <authorList>
            <person name="Szrajer S."/>
            <person name="Gray D."/>
            <person name="Ylla G."/>
        </authorList>
    </citation>
    <scope>NUCLEOTIDE SEQUENCE [LARGE SCALE GENOMIC DNA]</scope>
    <source>
        <strain evidence="16">DAG 2021-001</strain>
        <tissue evidence="16">Whole body minus gut</tissue>
    </source>
</reference>